<comment type="caution">
    <text evidence="1">The sequence shown here is derived from an EMBL/GenBank/DDBJ whole genome shotgun (WGS) entry which is preliminary data.</text>
</comment>
<evidence type="ECO:0000313" key="2">
    <source>
        <dbReference type="Proteomes" id="UP000789920"/>
    </source>
</evidence>
<accession>A0ACA9QW99</accession>
<reference evidence="1" key="1">
    <citation type="submission" date="2021-06" db="EMBL/GenBank/DDBJ databases">
        <authorList>
            <person name="Kallberg Y."/>
            <person name="Tangrot J."/>
            <person name="Rosling A."/>
        </authorList>
    </citation>
    <scope>NUCLEOTIDE SEQUENCE</scope>
    <source>
        <strain evidence="1">MA461A</strain>
    </source>
</reference>
<gene>
    <name evidence="1" type="ORF">RPERSI_LOCUS15915</name>
</gene>
<evidence type="ECO:0000313" key="1">
    <source>
        <dbReference type="EMBL" id="CAG8766941.1"/>
    </source>
</evidence>
<organism evidence="1 2">
    <name type="scientific">Racocetra persica</name>
    <dbReference type="NCBI Taxonomy" id="160502"/>
    <lineage>
        <taxon>Eukaryota</taxon>
        <taxon>Fungi</taxon>
        <taxon>Fungi incertae sedis</taxon>
        <taxon>Mucoromycota</taxon>
        <taxon>Glomeromycotina</taxon>
        <taxon>Glomeromycetes</taxon>
        <taxon>Diversisporales</taxon>
        <taxon>Gigasporaceae</taxon>
        <taxon>Racocetra</taxon>
    </lineage>
</organism>
<dbReference type="Proteomes" id="UP000789920">
    <property type="component" value="Unassembled WGS sequence"/>
</dbReference>
<protein>
    <submittedName>
        <fullName evidence="1">27633_t:CDS:1</fullName>
    </submittedName>
</protein>
<sequence>RDYIVVLIVLEYELQFFGETSSTDMCNWCCKKKNECFCSEYNKEKPPPENSYINVEESDDEYNE</sequence>
<name>A0ACA9QW99_9GLOM</name>
<feature type="non-terminal residue" evidence="1">
    <location>
        <position position="1"/>
    </location>
</feature>
<dbReference type="EMBL" id="CAJVQC010038759">
    <property type="protein sequence ID" value="CAG8766941.1"/>
    <property type="molecule type" value="Genomic_DNA"/>
</dbReference>
<proteinExistence type="predicted"/>
<keyword evidence="2" id="KW-1185">Reference proteome</keyword>